<dbReference type="InterPro" id="IPR051247">
    <property type="entry name" value="RLC_Component"/>
</dbReference>
<dbReference type="AlphaFoldDB" id="A0A6V7VZ46"/>
<dbReference type="GO" id="GO:0070920">
    <property type="term" value="P:regulation of regulatory ncRNA processing"/>
    <property type="evidence" value="ECO:0007669"/>
    <property type="project" value="TreeGrafter"/>
</dbReference>
<accession>A0A6V7VZ46</accession>
<dbReference type="GO" id="GO:0005737">
    <property type="term" value="C:cytoplasm"/>
    <property type="evidence" value="ECO:0007669"/>
    <property type="project" value="TreeGrafter"/>
</dbReference>
<dbReference type="OrthoDB" id="5863565at2759"/>
<reference evidence="2 3" key="1">
    <citation type="submission" date="2020-08" db="EMBL/GenBank/DDBJ databases">
        <authorList>
            <person name="Koutsovoulos G."/>
            <person name="Danchin GJ E."/>
        </authorList>
    </citation>
    <scope>NUCLEOTIDE SEQUENCE [LARGE SCALE GENOMIC DNA]</scope>
</reference>
<name>A0A6V7VZ46_MELEN</name>
<dbReference type="GO" id="GO:0005634">
    <property type="term" value="C:nucleus"/>
    <property type="evidence" value="ECO:0007669"/>
    <property type="project" value="TreeGrafter"/>
</dbReference>
<dbReference type="PANTHER" id="PTHR46205">
    <property type="entry name" value="LOQUACIOUS, ISOFORM B"/>
    <property type="match status" value="1"/>
</dbReference>
<dbReference type="PANTHER" id="PTHR46205:SF3">
    <property type="entry name" value="LOQUACIOUS, ISOFORM B"/>
    <property type="match status" value="1"/>
</dbReference>
<dbReference type="Gene3D" id="3.30.160.20">
    <property type="match status" value="1"/>
</dbReference>
<dbReference type="GO" id="GO:0070578">
    <property type="term" value="C:RISC-loading complex"/>
    <property type="evidence" value="ECO:0007669"/>
    <property type="project" value="TreeGrafter"/>
</dbReference>
<comment type="caution">
    <text evidence="2">The sequence shown here is derived from an EMBL/GenBank/DDBJ whole genome shotgun (WGS) entry which is preliminary data.</text>
</comment>
<dbReference type="EMBL" id="CAJEWN010000349">
    <property type="protein sequence ID" value="CAD2179648.1"/>
    <property type="molecule type" value="Genomic_DNA"/>
</dbReference>
<gene>
    <name evidence="2" type="ORF">MENT_LOCUS31661</name>
</gene>
<sequence>MSLSFDQLFEHSLVLTSREPNFFEKVEHEGDGKYKLKMLESACSNNDFVDFEHCPYTKDLLNKSNFISILKLGWNKVYDQDPEFKTIFDPKDGIGELEEQLLAGQWSQTARGRTKKLAQHKAAANVLLDIIKSGRHKEFLIPGRNAEEAFKLITSAMNNEQSDLMEGDNNENNGKGGTINIRQGGGVVLQKQQIINWVGRVQELIMKKRIVCKWNDAYTSENEKSNDIMHNCKLQFDILDVSATKLERRLEADSKARNKKMAKQEAFRKIYEILIADYGPFNQIIVVNENKKEKKENIVTEMTENEENLVVIEEGEIIEEKVISNNNVTTITSTTDKYSLTLSPKDLIELSHIERSQDCNETIDIRMLLSDILIDREVNTPRSERLLRCILEWKNPQVERVFSQATLEFIETAKSQIHDIFQVYLQISTTHNNKKSMLCTFGGEGSDLQRARDDACWQALEYLYIFGGFAPKNGNKNGEE</sequence>
<keyword evidence="1" id="KW-0694">RNA-binding</keyword>
<evidence type="ECO:0000256" key="1">
    <source>
        <dbReference type="ARBA" id="ARBA00022884"/>
    </source>
</evidence>
<dbReference type="Proteomes" id="UP000580250">
    <property type="component" value="Unassembled WGS sequence"/>
</dbReference>
<evidence type="ECO:0000313" key="3">
    <source>
        <dbReference type="Proteomes" id="UP000580250"/>
    </source>
</evidence>
<dbReference type="GO" id="GO:0030422">
    <property type="term" value="P:siRNA processing"/>
    <property type="evidence" value="ECO:0007669"/>
    <property type="project" value="TreeGrafter"/>
</dbReference>
<evidence type="ECO:0000313" key="2">
    <source>
        <dbReference type="EMBL" id="CAD2179648.1"/>
    </source>
</evidence>
<organism evidence="2 3">
    <name type="scientific">Meloidogyne enterolobii</name>
    <name type="common">Root-knot nematode worm</name>
    <name type="synonym">Meloidogyne mayaguensis</name>
    <dbReference type="NCBI Taxonomy" id="390850"/>
    <lineage>
        <taxon>Eukaryota</taxon>
        <taxon>Metazoa</taxon>
        <taxon>Ecdysozoa</taxon>
        <taxon>Nematoda</taxon>
        <taxon>Chromadorea</taxon>
        <taxon>Rhabditida</taxon>
        <taxon>Tylenchina</taxon>
        <taxon>Tylenchomorpha</taxon>
        <taxon>Tylenchoidea</taxon>
        <taxon>Meloidogynidae</taxon>
        <taxon>Meloidogyninae</taxon>
        <taxon>Meloidogyne</taxon>
    </lineage>
</organism>
<protein>
    <submittedName>
        <fullName evidence="2">Uncharacterized protein</fullName>
    </submittedName>
</protein>
<dbReference type="GO" id="GO:0003725">
    <property type="term" value="F:double-stranded RNA binding"/>
    <property type="evidence" value="ECO:0007669"/>
    <property type="project" value="TreeGrafter"/>
</dbReference>
<proteinExistence type="predicted"/>
<dbReference type="GO" id="GO:0016442">
    <property type="term" value="C:RISC complex"/>
    <property type="evidence" value="ECO:0007669"/>
    <property type="project" value="TreeGrafter"/>
</dbReference>
<dbReference type="GO" id="GO:0035197">
    <property type="term" value="F:siRNA binding"/>
    <property type="evidence" value="ECO:0007669"/>
    <property type="project" value="TreeGrafter"/>
</dbReference>